<proteinExistence type="predicted"/>
<gene>
    <name evidence="5" type="ORF">KE274_11850</name>
</gene>
<dbReference type="PANTHER" id="PTHR30511:SF0">
    <property type="entry name" value="ALANINE RACEMASE, CATABOLIC-RELATED"/>
    <property type="match status" value="1"/>
</dbReference>
<dbReference type="Gene3D" id="3.20.20.10">
    <property type="entry name" value="Alanine racemase"/>
    <property type="match status" value="1"/>
</dbReference>
<evidence type="ECO:0000259" key="4">
    <source>
        <dbReference type="SMART" id="SM01005"/>
    </source>
</evidence>
<dbReference type="Pfam" id="PF01168">
    <property type="entry name" value="Ala_racemase_N"/>
    <property type="match status" value="1"/>
</dbReference>
<feature type="domain" description="Alanine racemase C-terminal" evidence="4">
    <location>
        <begin position="240"/>
        <end position="345"/>
    </location>
</feature>
<dbReference type="Proteomes" id="UP000678243">
    <property type="component" value="Unassembled WGS sequence"/>
</dbReference>
<name>A0ABS5IQ07_9MICO</name>
<accession>A0ABS5IQ07</accession>
<dbReference type="PRINTS" id="PR00992">
    <property type="entry name" value="ALARACEMASE"/>
</dbReference>
<comment type="caution">
    <text evidence="5">The sequence shown here is derived from an EMBL/GenBank/DDBJ whole genome shotgun (WGS) entry which is preliminary data.</text>
</comment>
<dbReference type="InterPro" id="IPR029066">
    <property type="entry name" value="PLP-binding_barrel"/>
</dbReference>
<dbReference type="InterPro" id="IPR000821">
    <property type="entry name" value="Ala_racemase"/>
</dbReference>
<dbReference type="EMBL" id="JAGTUK010000003">
    <property type="protein sequence ID" value="MBS0024801.1"/>
    <property type="molecule type" value="Genomic_DNA"/>
</dbReference>
<dbReference type="SMART" id="SM01005">
    <property type="entry name" value="Ala_racemase_C"/>
    <property type="match status" value="1"/>
</dbReference>
<dbReference type="InterPro" id="IPR009006">
    <property type="entry name" value="Ala_racemase/Decarboxylase_C"/>
</dbReference>
<dbReference type="PROSITE" id="PS00395">
    <property type="entry name" value="ALANINE_RACEMASE"/>
    <property type="match status" value="1"/>
</dbReference>
<evidence type="ECO:0000256" key="3">
    <source>
        <dbReference type="ARBA" id="ARBA00023235"/>
    </source>
</evidence>
<evidence type="ECO:0000256" key="1">
    <source>
        <dbReference type="ARBA" id="ARBA00001933"/>
    </source>
</evidence>
<keyword evidence="6" id="KW-1185">Reference proteome</keyword>
<dbReference type="InterPro" id="IPR020622">
    <property type="entry name" value="Ala_racemase_pyridoxalP-BS"/>
</dbReference>
<protein>
    <submittedName>
        <fullName evidence="5">Alanine racemase</fullName>
        <ecNumber evidence="5">5.1.1.1</ecNumber>
    </submittedName>
</protein>
<dbReference type="SUPFAM" id="SSF50621">
    <property type="entry name" value="Alanine racemase C-terminal domain-like"/>
    <property type="match status" value="1"/>
</dbReference>
<dbReference type="InterPro" id="IPR001608">
    <property type="entry name" value="Ala_racemase_N"/>
</dbReference>
<dbReference type="InterPro" id="IPR011079">
    <property type="entry name" value="Ala_racemase_C"/>
</dbReference>
<keyword evidence="3 5" id="KW-0413">Isomerase</keyword>
<dbReference type="SUPFAM" id="SSF51419">
    <property type="entry name" value="PLP-binding barrel"/>
    <property type="match status" value="1"/>
</dbReference>
<evidence type="ECO:0000313" key="5">
    <source>
        <dbReference type="EMBL" id="MBS0024801.1"/>
    </source>
</evidence>
<evidence type="ECO:0000256" key="2">
    <source>
        <dbReference type="ARBA" id="ARBA00022898"/>
    </source>
</evidence>
<sequence length="346" mass="36799">MKHPELRLSRHALLDNIAAVSARLDGCELMLVLKDDAYGHGLTWTVETALVAGVTSFGSYDVRGGLDVRRLVGPDARVFAWATSSDEEVDEALLQGIDLGVGTEEYLRRIVARAEALGVVARVHLKIDTGLHRNGVLPEDWPSFVAHARSAEAAGVLSLDGVWSHIAEASDRDDDEAQAAFLDAIRVTAESGDTPTSLHLTASAASWWRPELRGTVARIGAFCYGIRSADGPELEGVRPVASLVAPVTAVDDERAVIELGSFDGLPSTLAGAAVGTPGGTRRLERIDPFTARVEVWPGASVGDEVTLFGPGEAGESSATTLAERIDTVGEEILTRLSPRIRRVPVD</sequence>
<dbReference type="PANTHER" id="PTHR30511">
    <property type="entry name" value="ALANINE RACEMASE"/>
    <property type="match status" value="1"/>
</dbReference>
<keyword evidence="2" id="KW-0663">Pyridoxal phosphate</keyword>
<dbReference type="Gene3D" id="2.40.37.10">
    <property type="entry name" value="Lyase, Ornithine Decarboxylase, Chain A, domain 1"/>
    <property type="match status" value="1"/>
</dbReference>
<dbReference type="RefSeq" id="WP_211544006.1">
    <property type="nucleotide sequence ID" value="NZ_JAGTUK010000003.1"/>
</dbReference>
<dbReference type="GO" id="GO:0008784">
    <property type="term" value="F:alanine racemase activity"/>
    <property type="evidence" value="ECO:0007669"/>
    <property type="project" value="UniProtKB-EC"/>
</dbReference>
<evidence type="ECO:0000313" key="6">
    <source>
        <dbReference type="Proteomes" id="UP000678243"/>
    </source>
</evidence>
<dbReference type="EC" id="5.1.1.1" evidence="5"/>
<comment type="cofactor">
    <cofactor evidence="1">
        <name>pyridoxal 5'-phosphate</name>
        <dbReference type="ChEBI" id="CHEBI:597326"/>
    </cofactor>
</comment>
<organism evidence="5 6">
    <name type="scientific">Microbacterium paraoxydans</name>
    <dbReference type="NCBI Taxonomy" id="199592"/>
    <lineage>
        <taxon>Bacteria</taxon>
        <taxon>Bacillati</taxon>
        <taxon>Actinomycetota</taxon>
        <taxon>Actinomycetes</taxon>
        <taxon>Micrococcales</taxon>
        <taxon>Microbacteriaceae</taxon>
        <taxon>Microbacterium</taxon>
    </lineage>
</organism>
<reference evidence="5 6" key="1">
    <citation type="submission" date="2021-04" db="EMBL/GenBank/DDBJ databases">
        <title>Whole genome analysis of root endophytic bacterium Microbacterium paraoxydans ku-mp colonizing RP-bio226 rice variety.</title>
        <authorList>
            <person name="Ulaganathan K."/>
            <person name="Latha B."/>
        </authorList>
    </citation>
    <scope>NUCLEOTIDE SEQUENCE [LARGE SCALE GENOMIC DNA]</scope>
    <source>
        <strain evidence="6">ku-mp</strain>
    </source>
</reference>
<dbReference type="Pfam" id="PF00842">
    <property type="entry name" value="Ala_racemase_C"/>
    <property type="match status" value="1"/>
</dbReference>